<evidence type="ECO:0000256" key="1">
    <source>
        <dbReference type="SAM" id="MobiDB-lite"/>
    </source>
</evidence>
<organism evidence="3 4">
    <name type="scientific">Nocardia rhizosphaerihabitans</name>
    <dbReference type="NCBI Taxonomy" id="1691570"/>
    <lineage>
        <taxon>Bacteria</taxon>
        <taxon>Bacillati</taxon>
        <taxon>Actinomycetota</taxon>
        <taxon>Actinomycetes</taxon>
        <taxon>Mycobacteriales</taxon>
        <taxon>Nocardiaceae</taxon>
        <taxon>Nocardia</taxon>
    </lineage>
</organism>
<protein>
    <recommendedName>
        <fullName evidence="2">AB hydrolase-1 domain-containing protein</fullName>
    </recommendedName>
</protein>
<dbReference type="PANTHER" id="PTHR43798">
    <property type="entry name" value="MONOACYLGLYCEROL LIPASE"/>
    <property type="match status" value="1"/>
</dbReference>
<dbReference type="PRINTS" id="PR00111">
    <property type="entry name" value="ABHYDROLASE"/>
</dbReference>
<dbReference type="InterPro" id="IPR029058">
    <property type="entry name" value="AB_hydrolase_fold"/>
</dbReference>
<feature type="region of interest" description="Disordered" evidence="1">
    <location>
        <begin position="177"/>
        <end position="210"/>
    </location>
</feature>
<dbReference type="EMBL" id="BMNE01000003">
    <property type="protein sequence ID" value="GGN78912.1"/>
    <property type="molecule type" value="Genomic_DNA"/>
</dbReference>
<keyword evidence="4" id="KW-1185">Reference proteome</keyword>
<reference evidence="4" key="1">
    <citation type="journal article" date="2019" name="Int. J. Syst. Evol. Microbiol.">
        <title>The Global Catalogue of Microorganisms (GCM) 10K type strain sequencing project: providing services to taxonomists for standard genome sequencing and annotation.</title>
        <authorList>
            <consortium name="The Broad Institute Genomics Platform"/>
            <consortium name="The Broad Institute Genome Sequencing Center for Infectious Disease"/>
            <person name="Wu L."/>
            <person name="Ma J."/>
        </authorList>
    </citation>
    <scope>NUCLEOTIDE SEQUENCE [LARGE SCALE GENOMIC DNA]</scope>
    <source>
        <strain evidence="4">CGMCC 4.7329</strain>
    </source>
</reference>
<dbReference type="Proteomes" id="UP000658127">
    <property type="component" value="Unassembled WGS sequence"/>
</dbReference>
<dbReference type="InterPro" id="IPR050266">
    <property type="entry name" value="AB_hydrolase_sf"/>
</dbReference>
<gene>
    <name evidence="3" type="ORF">GCM10011610_26960</name>
</gene>
<dbReference type="PANTHER" id="PTHR43798:SF33">
    <property type="entry name" value="HYDROLASE, PUTATIVE (AFU_ORTHOLOGUE AFUA_2G14860)-RELATED"/>
    <property type="match status" value="1"/>
</dbReference>
<feature type="domain" description="AB hydrolase-1" evidence="2">
    <location>
        <begin position="34"/>
        <end position="140"/>
    </location>
</feature>
<evidence type="ECO:0000313" key="3">
    <source>
        <dbReference type="EMBL" id="GGN78912.1"/>
    </source>
</evidence>
<proteinExistence type="predicted"/>
<evidence type="ECO:0000259" key="2">
    <source>
        <dbReference type="Pfam" id="PF00561"/>
    </source>
</evidence>
<dbReference type="SUPFAM" id="SSF53474">
    <property type="entry name" value="alpha/beta-Hydrolases"/>
    <property type="match status" value="1"/>
</dbReference>
<name>A0ABQ2KEY8_9NOCA</name>
<dbReference type="InterPro" id="IPR000073">
    <property type="entry name" value="AB_hydrolase_1"/>
</dbReference>
<sequence>MFQSGCVDLTYESTLRDVDTEKGVLRYHEVGDGPPLVLLHGSGIGVSGWRNYRGNLAAFAEHYHCYALEFPGFGVSDPVGGHPVLAADDSVIRFMDALGIESAAVVGNSMGGVVGTNVAINHSSRIDKLVAIGGVGTNIFSPGPSEGSRLLQEFADNPTRDGLARWEKVFSMPGIPMNSSPCSPRSYRSRKCSIPVAERRSDSSMTTSSM</sequence>
<dbReference type="Pfam" id="PF00561">
    <property type="entry name" value="Abhydrolase_1"/>
    <property type="match status" value="1"/>
</dbReference>
<dbReference type="Gene3D" id="3.40.50.1820">
    <property type="entry name" value="alpha/beta hydrolase"/>
    <property type="match status" value="1"/>
</dbReference>
<accession>A0ABQ2KEY8</accession>
<evidence type="ECO:0000313" key="4">
    <source>
        <dbReference type="Proteomes" id="UP000658127"/>
    </source>
</evidence>
<comment type="caution">
    <text evidence="3">The sequence shown here is derived from an EMBL/GenBank/DDBJ whole genome shotgun (WGS) entry which is preliminary data.</text>
</comment>